<feature type="binding site" evidence="7">
    <location>
        <begin position="117"/>
        <end position="123"/>
    </location>
    <ligand>
        <name>ATP</name>
        <dbReference type="ChEBI" id="CHEBI:30616"/>
    </ligand>
</feature>
<keyword evidence="7 8" id="KW-0131">Cell cycle</keyword>
<sequence length="451" mass="48129">MAGLIQRAGLKVVVGLGKTGLSCVRYLKQMGYTVAVNDTRENPPNLAELRTEYPDVVVSLGHLDAELLLSAQEIVCSPGISINEPALAAARQHGIQVIGDIELFCRATTTPIVAITGSNAKSTVTTLVGLMAEAAGIVVGVGGNLGTPVLELLAQPADLYVLELSSFQLETTFSLQAAAATILNISEDHMDRYANMQEYHAAKQRIYRNCHYYVTNRQDLLTVPLLPEHIPNTSFGLNPPDLHQYGVIKEQGVSYLAKGAQKLMPTQEMGIFGEHNVANALAALALGEAVNIPMTAMLTTLRHFTGLPHRCQLVTKQQQVAWYNDSKGTNVGATLAAINGLGASISGQVILIAGGVGKGQDFRPLSPALVQYSKAVVLIGEDAQKIDAALSPQLVKYYASTLVDAVQQAHQLACAGDAVLLSPACASFDMFKHYEDRGHQFVAAVNALYSL</sequence>
<dbReference type="AlphaFoldDB" id="A0A2T5J0J9"/>
<evidence type="ECO:0000256" key="3">
    <source>
        <dbReference type="ARBA" id="ARBA00022490"/>
    </source>
</evidence>
<feature type="domain" description="Mur ligase central" evidence="10">
    <location>
        <begin position="115"/>
        <end position="286"/>
    </location>
</feature>
<evidence type="ECO:0000256" key="8">
    <source>
        <dbReference type="RuleBase" id="RU003664"/>
    </source>
</evidence>
<dbReference type="GO" id="GO:0005737">
    <property type="term" value="C:cytoplasm"/>
    <property type="evidence" value="ECO:0007669"/>
    <property type="project" value="UniProtKB-SubCell"/>
</dbReference>
<dbReference type="InterPro" id="IPR013221">
    <property type="entry name" value="Mur_ligase_cen"/>
</dbReference>
<dbReference type="RefSeq" id="WP_107865387.1">
    <property type="nucleotide sequence ID" value="NZ_QAON01000005.1"/>
</dbReference>
<comment type="subcellular location">
    <subcellularLocation>
        <location evidence="1 7 8">Cytoplasm</location>
    </subcellularLocation>
</comment>
<comment type="catalytic activity">
    <reaction evidence="7 8">
        <text>UDP-N-acetyl-alpha-D-muramoyl-L-alanine + D-glutamate + ATP = UDP-N-acetyl-alpha-D-muramoyl-L-alanyl-D-glutamate + ADP + phosphate + H(+)</text>
        <dbReference type="Rhea" id="RHEA:16429"/>
        <dbReference type="ChEBI" id="CHEBI:15378"/>
        <dbReference type="ChEBI" id="CHEBI:29986"/>
        <dbReference type="ChEBI" id="CHEBI:30616"/>
        <dbReference type="ChEBI" id="CHEBI:43474"/>
        <dbReference type="ChEBI" id="CHEBI:83898"/>
        <dbReference type="ChEBI" id="CHEBI:83900"/>
        <dbReference type="ChEBI" id="CHEBI:456216"/>
        <dbReference type="EC" id="6.3.2.9"/>
    </reaction>
</comment>
<evidence type="ECO:0000256" key="6">
    <source>
        <dbReference type="ARBA" id="ARBA00022840"/>
    </source>
</evidence>
<keyword evidence="12" id="KW-1185">Reference proteome</keyword>
<gene>
    <name evidence="7" type="primary">murD</name>
    <name evidence="11" type="ORF">C8N29_105202</name>
</gene>
<keyword evidence="7 8" id="KW-0133">Cell shape</keyword>
<dbReference type="InterPro" id="IPR036565">
    <property type="entry name" value="Mur-like_cat_sf"/>
</dbReference>
<dbReference type="UniPathway" id="UPA00219"/>
<dbReference type="PANTHER" id="PTHR43692">
    <property type="entry name" value="UDP-N-ACETYLMURAMOYLALANINE--D-GLUTAMATE LIGASE"/>
    <property type="match status" value="1"/>
</dbReference>
<comment type="caution">
    <text evidence="11">The sequence shown here is derived from an EMBL/GenBank/DDBJ whole genome shotgun (WGS) entry which is preliminary data.</text>
</comment>
<keyword evidence="7 8" id="KW-0961">Cell wall biogenesis/degradation</keyword>
<evidence type="ECO:0000256" key="7">
    <source>
        <dbReference type="HAMAP-Rule" id="MF_00639"/>
    </source>
</evidence>
<dbReference type="HAMAP" id="MF_00639">
    <property type="entry name" value="MurD"/>
    <property type="match status" value="1"/>
</dbReference>
<dbReference type="GO" id="GO:0005524">
    <property type="term" value="F:ATP binding"/>
    <property type="evidence" value="ECO:0007669"/>
    <property type="project" value="UniProtKB-UniRule"/>
</dbReference>
<proteinExistence type="inferred from homology"/>
<dbReference type="Gene3D" id="3.90.190.20">
    <property type="entry name" value="Mur ligase, C-terminal domain"/>
    <property type="match status" value="1"/>
</dbReference>
<evidence type="ECO:0000313" key="11">
    <source>
        <dbReference type="EMBL" id="PTQ89874.1"/>
    </source>
</evidence>
<dbReference type="GO" id="GO:0071555">
    <property type="term" value="P:cell wall organization"/>
    <property type="evidence" value="ECO:0007669"/>
    <property type="project" value="UniProtKB-KW"/>
</dbReference>
<keyword evidence="7 8" id="KW-0573">Peptidoglycan synthesis</keyword>
<dbReference type="EMBL" id="QAON01000005">
    <property type="protein sequence ID" value="PTQ89874.1"/>
    <property type="molecule type" value="Genomic_DNA"/>
</dbReference>
<evidence type="ECO:0000259" key="9">
    <source>
        <dbReference type="Pfam" id="PF02875"/>
    </source>
</evidence>
<dbReference type="Gene3D" id="3.40.1190.10">
    <property type="entry name" value="Mur-like, catalytic domain"/>
    <property type="match status" value="1"/>
</dbReference>
<dbReference type="Gene3D" id="3.40.50.720">
    <property type="entry name" value="NAD(P)-binding Rossmann-like Domain"/>
    <property type="match status" value="1"/>
</dbReference>
<dbReference type="SUPFAM" id="SSF51984">
    <property type="entry name" value="MurCD N-terminal domain"/>
    <property type="match status" value="1"/>
</dbReference>
<comment type="pathway">
    <text evidence="2 7 8">Cell wall biogenesis; peptidoglycan biosynthesis.</text>
</comment>
<evidence type="ECO:0000256" key="5">
    <source>
        <dbReference type="ARBA" id="ARBA00022741"/>
    </source>
</evidence>
<dbReference type="Pfam" id="PF21799">
    <property type="entry name" value="MurD-like_N"/>
    <property type="match status" value="1"/>
</dbReference>
<dbReference type="OrthoDB" id="9809796at2"/>
<protein>
    <recommendedName>
        <fullName evidence="7 8">UDP-N-acetylmuramoylalanine--D-glutamate ligase</fullName>
        <ecNumber evidence="7 8">6.3.2.9</ecNumber>
    </recommendedName>
    <alternativeName>
        <fullName evidence="7">D-glutamic acid-adding enzyme</fullName>
    </alternativeName>
    <alternativeName>
        <fullName evidence="7">UDP-N-acetylmuramoyl-L-alanyl-D-glutamate synthetase</fullName>
    </alternativeName>
</protein>
<feature type="domain" description="Mur ligase C-terminal" evidence="9">
    <location>
        <begin position="309"/>
        <end position="425"/>
    </location>
</feature>
<dbReference type="EC" id="6.3.2.9" evidence="7 8"/>
<keyword evidence="4 7" id="KW-0436">Ligase</keyword>
<dbReference type="PANTHER" id="PTHR43692:SF1">
    <property type="entry name" value="UDP-N-ACETYLMURAMOYLALANINE--D-GLUTAMATE LIGASE"/>
    <property type="match status" value="1"/>
</dbReference>
<dbReference type="InterPro" id="IPR036615">
    <property type="entry name" value="Mur_ligase_C_dom_sf"/>
</dbReference>
<name>A0A2T5J0J9_9GAMM</name>
<evidence type="ECO:0000256" key="1">
    <source>
        <dbReference type="ARBA" id="ARBA00004496"/>
    </source>
</evidence>
<keyword evidence="7 8" id="KW-0132">Cell division</keyword>
<comment type="function">
    <text evidence="7 8">Cell wall formation. Catalyzes the addition of glutamate to the nucleotide precursor UDP-N-acetylmuramoyl-L-alanine (UMA).</text>
</comment>
<dbReference type="InterPro" id="IPR005762">
    <property type="entry name" value="MurD"/>
</dbReference>
<evidence type="ECO:0000256" key="4">
    <source>
        <dbReference type="ARBA" id="ARBA00022598"/>
    </source>
</evidence>
<organism evidence="11 12">
    <name type="scientific">Agitococcus lubricus</name>
    <dbReference type="NCBI Taxonomy" id="1077255"/>
    <lineage>
        <taxon>Bacteria</taxon>
        <taxon>Pseudomonadati</taxon>
        <taxon>Pseudomonadota</taxon>
        <taxon>Gammaproteobacteria</taxon>
        <taxon>Moraxellales</taxon>
        <taxon>Moraxellaceae</taxon>
        <taxon>Agitococcus</taxon>
    </lineage>
</organism>
<dbReference type="Pfam" id="PF02875">
    <property type="entry name" value="Mur_ligase_C"/>
    <property type="match status" value="1"/>
</dbReference>
<evidence type="ECO:0000256" key="2">
    <source>
        <dbReference type="ARBA" id="ARBA00004752"/>
    </source>
</evidence>
<dbReference type="GO" id="GO:0051301">
    <property type="term" value="P:cell division"/>
    <property type="evidence" value="ECO:0007669"/>
    <property type="project" value="UniProtKB-KW"/>
</dbReference>
<dbReference type="NCBIfam" id="TIGR01087">
    <property type="entry name" value="murD"/>
    <property type="match status" value="1"/>
</dbReference>
<dbReference type="SUPFAM" id="SSF53244">
    <property type="entry name" value="MurD-like peptide ligases, peptide-binding domain"/>
    <property type="match status" value="1"/>
</dbReference>
<keyword evidence="3 7" id="KW-0963">Cytoplasm</keyword>
<keyword evidence="5 7" id="KW-0547">Nucleotide-binding</keyword>
<evidence type="ECO:0000313" key="12">
    <source>
        <dbReference type="Proteomes" id="UP000244223"/>
    </source>
</evidence>
<dbReference type="InterPro" id="IPR004101">
    <property type="entry name" value="Mur_ligase_C"/>
</dbReference>
<dbReference type="GO" id="GO:0009252">
    <property type="term" value="P:peptidoglycan biosynthetic process"/>
    <property type="evidence" value="ECO:0007669"/>
    <property type="project" value="UniProtKB-UniRule"/>
</dbReference>
<dbReference type="SUPFAM" id="SSF53623">
    <property type="entry name" value="MurD-like peptide ligases, catalytic domain"/>
    <property type="match status" value="1"/>
</dbReference>
<comment type="similarity">
    <text evidence="7">Belongs to the MurCDEF family.</text>
</comment>
<accession>A0A2T5J0J9</accession>
<keyword evidence="6 7" id="KW-0067">ATP-binding</keyword>
<reference evidence="11 12" key="1">
    <citation type="submission" date="2018-04" db="EMBL/GenBank/DDBJ databases">
        <title>Genomic Encyclopedia of Archaeal and Bacterial Type Strains, Phase II (KMG-II): from individual species to whole genera.</title>
        <authorList>
            <person name="Goeker M."/>
        </authorList>
    </citation>
    <scope>NUCLEOTIDE SEQUENCE [LARGE SCALE GENOMIC DNA]</scope>
    <source>
        <strain evidence="11 12">DSM 5822</strain>
    </source>
</reference>
<dbReference type="Proteomes" id="UP000244223">
    <property type="component" value="Unassembled WGS sequence"/>
</dbReference>
<dbReference type="Pfam" id="PF08245">
    <property type="entry name" value="Mur_ligase_M"/>
    <property type="match status" value="1"/>
</dbReference>
<evidence type="ECO:0000259" key="10">
    <source>
        <dbReference type="Pfam" id="PF08245"/>
    </source>
</evidence>
<dbReference type="GO" id="GO:0008360">
    <property type="term" value="P:regulation of cell shape"/>
    <property type="evidence" value="ECO:0007669"/>
    <property type="project" value="UniProtKB-KW"/>
</dbReference>
<dbReference type="GO" id="GO:0008764">
    <property type="term" value="F:UDP-N-acetylmuramoylalanine-D-glutamate ligase activity"/>
    <property type="evidence" value="ECO:0007669"/>
    <property type="project" value="UniProtKB-UniRule"/>
</dbReference>